<dbReference type="SUPFAM" id="SSF49373">
    <property type="entry name" value="Invasin/intimin cell-adhesion fragments"/>
    <property type="match status" value="1"/>
</dbReference>
<accession>A0ABT8VUW0</accession>
<comment type="caution">
    <text evidence="1">The sequence shown here is derived from an EMBL/GenBank/DDBJ whole genome shotgun (WGS) entry which is preliminary data.</text>
</comment>
<name>A0ABT8VUW0_9FLAO</name>
<organism evidence="1 2">
    <name type="scientific">Wenyingzhuangia gilva</name>
    <dbReference type="NCBI Taxonomy" id="3057677"/>
    <lineage>
        <taxon>Bacteria</taxon>
        <taxon>Pseudomonadati</taxon>
        <taxon>Bacteroidota</taxon>
        <taxon>Flavobacteriia</taxon>
        <taxon>Flavobacteriales</taxon>
        <taxon>Flavobacteriaceae</taxon>
        <taxon>Wenyingzhuangia</taxon>
    </lineage>
</organism>
<protein>
    <recommendedName>
        <fullName evidence="3">BIG2 domain-containing protein</fullName>
    </recommendedName>
</protein>
<dbReference type="EMBL" id="JAUMIT010000007">
    <property type="protein sequence ID" value="MDO3695754.1"/>
    <property type="molecule type" value="Genomic_DNA"/>
</dbReference>
<reference evidence="1" key="1">
    <citation type="submission" date="2023-07" db="EMBL/GenBank/DDBJ databases">
        <title>Wenyingzhuangia sp. chi5 genome sequencing and assembly.</title>
        <authorList>
            <person name="Park S."/>
        </authorList>
    </citation>
    <scope>NUCLEOTIDE SEQUENCE</scope>
    <source>
        <strain evidence="1">Chi5</strain>
    </source>
</reference>
<dbReference type="Proteomes" id="UP001168642">
    <property type="component" value="Unassembled WGS sequence"/>
</dbReference>
<evidence type="ECO:0000313" key="2">
    <source>
        <dbReference type="Proteomes" id="UP001168642"/>
    </source>
</evidence>
<dbReference type="RefSeq" id="WP_302885055.1">
    <property type="nucleotide sequence ID" value="NZ_JAUMIT010000007.1"/>
</dbReference>
<gene>
    <name evidence="1" type="ORF">QVZ41_12965</name>
</gene>
<keyword evidence="2" id="KW-1185">Reference proteome</keyword>
<evidence type="ECO:0008006" key="3">
    <source>
        <dbReference type="Google" id="ProtNLM"/>
    </source>
</evidence>
<sequence>MKKTLLLFIAVIGLSCTKEEFDSISLSISQKSLNTEEVYQIEADSNSKIIYSTENEYHSKVTPSGMVTAKFVGETNILLENAEDSKTIKIIVEPKYNTYPEPEFEFGDTKNDIIHNFGENYEEISLEDEGNFTLLGYNNYFNKAPIILFVLDSDQKIASYAVLIHNEYVTELAGFLTERYLAYAEQEETFYFINQLDYENASLLLGLGVYNEDYVIVQYFDTSTPDSMENYKTSSTITKPKMKDLMKKWIIK</sequence>
<evidence type="ECO:0000313" key="1">
    <source>
        <dbReference type="EMBL" id="MDO3695754.1"/>
    </source>
</evidence>
<proteinExistence type="predicted"/>
<dbReference type="InterPro" id="IPR008964">
    <property type="entry name" value="Invasin/intimin_cell_adhesion"/>
</dbReference>
<dbReference type="Gene3D" id="2.60.40.1080">
    <property type="match status" value="1"/>
</dbReference>
<dbReference type="PROSITE" id="PS51257">
    <property type="entry name" value="PROKAR_LIPOPROTEIN"/>
    <property type="match status" value="1"/>
</dbReference>